<dbReference type="VEuPathDB" id="FungiDB:ASPCADRAFT_208185"/>
<name>A0A1R3RJ51_ASPC5</name>
<dbReference type="PANTHER" id="PTHR37012:SF7">
    <property type="entry name" value="B-ZIP TRANSCRIPTION FACTOR (EUROFUNG)-RELATED"/>
    <property type="match status" value="1"/>
</dbReference>
<protein>
    <recommendedName>
        <fullName evidence="3">Transcription factor domain-containing protein</fullName>
    </recommendedName>
</protein>
<accession>A0A1R3RJ51</accession>
<evidence type="ECO:0000313" key="2">
    <source>
        <dbReference type="Proteomes" id="UP000188318"/>
    </source>
</evidence>
<dbReference type="AlphaFoldDB" id="A0A1R3RJ51"/>
<organism evidence="1 2">
    <name type="scientific">Aspergillus carbonarius (strain ITEM 5010)</name>
    <dbReference type="NCBI Taxonomy" id="602072"/>
    <lineage>
        <taxon>Eukaryota</taxon>
        <taxon>Fungi</taxon>
        <taxon>Dikarya</taxon>
        <taxon>Ascomycota</taxon>
        <taxon>Pezizomycotina</taxon>
        <taxon>Eurotiomycetes</taxon>
        <taxon>Eurotiomycetidae</taxon>
        <taxon>Eurotiales</taxon>
        <taxon>Aspergillaceae</taxon>
        <taxon>Aspergillus</taxon>
        <taxon>Aspergillus subgen. Circumdati</taxon>
    </lineage>
</organism>
<gene>
    <name evidence="1" type="ORF">ASPCADRAFT_208185</name>
</gene>
<evidence type="ECO:0008006" key="3">
    <source>
        <dbReference type="Google" id="ProtNLM"/>
    </source>
</evidence>
<evidence type="ECO:0000313" key="1">
    <source>
        <dbReference type="EMBL" id="OOF94512.1"/>
    </source>
</evidence>
<dbReference type="PANTHER" id="PTHR37012">
    <property type="entry name" value="B-ZIP TRANSCRIPTION FACTOR (EUROFUNG)-RELATED"/>
    <property type="match status" value="1"/>
</dbReference>
<dbReference type="OMA" id="NTESCET"/>
<dbReference type="EMBL" id="KV907501">
    <property type="protein sequence ID" value="OOF94512.1"/>
    <property type="molecule type" value="Genomic_DNA"/>
</dbReference>
<dbReference type="Pfam" id="PF11905">
    <property type="entry name" value="DUF3425"/>
    <property type="match status" value="1"/>
</dbReference>
<reference evidence="2" key="1">
    <citation type="journal article" date="2017" name="Genome Biol.">
        <title>Comparative genomics reveals high biological diversity and specific adaptations in the industrially and medically important fungal genus Aspergillus.</title>
        <authorList>
            <person name="de Vries R.P."/>
            <person name="Riley R."/>
            <person name="Wiebenga A."/>
            <person name="Aguilar-Osorio G."/>
            <person name="Amillis S."/>
            <person name="Uchima C.A."/>
            <person name="Anderluh G."/>
            <person name="Asadollahi M."/>
            <person name="Askin M."/>
            <person name="Barry K."/>
            <person name="Battaglia E."/>
            <person name="Bayram O."/>
            <person name="Benocci T."/>
            <person name="Braus-Stromeyer S.A."/>
            <person name="Caldana C."/>
            <person name="Canovas D."/>
            <person name="Cerqueira G.C."/>
            <person name="Chen F."/>
            <person name="Chen W."/>
            <person name="Choi C."/>
            <person name="Clum A."/>
            <person name="Dos Santos R.A."/>
            <person name="Damasio A.R."/>
            <person name="Diallinas G."/>
            <person name="Emri T."/>
            <person name="Fekete E."/>
            <person name="Flipphi M."/>
            <person name="Freyberg S."/>
            <person name="Gallo A."/>
            <person name="Gournas C."/>
            <person name="Habgood R."/>
            <person name="Hainaut M."/>
            <person name="Harispe M.L."/>
            <person name="Henrissat B."/>
            <person name="Hilden K.S."/>
            <person name="Hope R."/>
            <person name="Hossain A."/>
            <person name="Karabika E."/>
            <person name="Karaffa L."/>
            <person name="Karanyi Z."/>
            <person name="Krasevec N."/>
            <person name="Kuo A."/>
            <person name="Kusch H."/>
            <person name="LaButti K."/>
            <person name="Lagendijk E.L."/>
            <person name="Lapidus A."/>
            <person name="Levasseur A."/>
            <person name="Lindquist E."/>
            <person name="Lipzen A."/>
            <person name="Logrieco A.F."/>
            <person name="MacCabe A."/>
            <person name="Maekelae M.R."/>
            <person name="Malavazi I."/>
            <person name="Melin P."/>
            <person name="Meyer V."/>
            <person name="Mielnichuk N."/>
            <person name="Miskei M."/>
            <person name="Molnar A.P."/>
            <person name="Mule G."/>
            <person name="Ngan C.Y."/>
            <person name="Orejas M."/>
            <person name="Orosz E."/>
            <person name="Ouedraogo J.P."/>
            <person name="Overkamp K.M."/>
            <person name="Park H.-S."/>
            <person name="Perrone G."/>
            <person name="Piumi F."/>
            <person name="Punt P.J."/>
            <person name="Ram A.F."/>
            <person name="Ramon A."/>
            <person name="Rauscher S."/>
            <person name="Record E."/>
            <person name="Riano-Pachon D.M."/>
            <person name="Robert V."/>
            <person name="Roehrig J."/>
            <person name="Ruller R."/>
            <person name="Salamov A."/>
            <person name="Salih N.S."/>
            <person name="Samson R.A."/>
            <person name="Sandor E."/>
            <person name="Sanguinetti M."/>
            <person name="Schuetze T."/>
            <person name="Sepcic K."/>
            <person name="Shelest E."/>
            <person name="Sherlock G."/>
            <person name="Sophianopoulou V."/>
            <person name="Squina F.M."/>
            <person name="Sun H."/>
            <person name="Susca A."/>
            <person name="Todd R.B."/>
            <person name="Tsang A."/>
            <person name="Unkles S.E."/>
            <person name="van de Wiele N."/>
            <person name="van Rossen-Uffink D."/>
            <person name="Oliveira J.V."/>
            <person name="Vesth T.C."/>
            <person name="Visser J."/>
            <person name="Yu J.-H."/>
            <person name="Zhou M."/>
            <person name="Andersen M.R."/>
            <person name="Archer D.B."/>
            <person name="Baker S.E."/>
            <person name="Benoit I."/>
            <person name="Brakhage A.A."/>
            <person name="Braus G.H."/>
            <person name="Fischer R."/>
            <person name="Frisvad J.C."/>
            <person name="Goldman G.H."/>
            <person name="Houbraken J."/>
            <person name="Oakley B."/>
            <person name="Pocsi I."/>
            <person name="Scazzocchio C."/>
            <person name="Seiboth B."/>
            <person name="vanKuyk P.A."/>
            <person name="Wortman J."/>
            <person name="Dyer P.S."/>
            <person name="Grigoriev I.V."/>
        </authorList>
    </citation>
    <scope>NUCLEOTIDE SEQUENCE [LARGE SCALE GENOMIC DNA]</scope>
    <source>
        <strain evidence="2">ITEM 5010</strain>
    </source>
</reference>
<proteinExistence type="predicted"/>
<dbReference type="Proteomes" id="UP000188318">
    <property type="component" value="Unassembled WGS sequence"/>
</dbReference>
<keyword evidence="2" id="KW-1185">Reference proteome</keyword>
<dbReference type="InterPro" id="IPR021833">
    <property type="entry name" value="DUF3425"/>
</dbReference>
<dbReference type="OrthoDB" id="4161589at2759"/>
<sequence>MVDHLMAIVGEMRSKLDTDAPPVRVPIHEDESANVGLISHIFRDYEAFKTVGSTPLSPLRDTHIILNGILNGWNGSVSDEEEPIQRLMAHLHGRFMLERPLARPIDQLALLYLVQMSFLFLLAQHGGRQSWASHIPGWLRPTPAQMRIPHNISIDMLPWPQLRIHLLSTQLESAVNTNTESCETFAVNALRNLYFSPDINFQDAYETGLDRKLAVSAQFQQHFTTTSVLCPFAVDSEFLSEYPNLRGQVPEFTDYGKATSKPHDGPLRIAQLQSLSPFSQPDLVLEAGLLIGSNGSCLSPNSQHFSREKEKLTTNRNEVCPVINSISIYPKLCTY</sequence>